<protein>
    <submittedName>
        <fullName evidence="2">Uncharacterized protein</fullName>
    </submittedName>
</protein>
<feature type="transmembrane region" description="Helical" evidence="1">
    <location>
        <begin position="40"/>
        <end position="61"/>
    </location>
</feature>
<keyword evidence="1" id="KW-0812">Transmembrane</keyword>
<keyword evidence="1" id="KW-1133">Transmembrane helix</keyword>
<accession>A0A6M0GZA2</accession>
<evidence type="ECO:0000256" key="1">
    <source>
        <dbReference type="SAM" id="Phobius"/>
    </source>
</evidence>
<evidence type="ECO:0000313" key="3">
    <source>
        <dbReference type="Proteomes" id="UP000481872"/>
    </source>
</evidence>
<feature type="transmembrane region" description="Helical" evidence="1">
    <location>
        <begin position="114"/>
        <end position="133"/>
    </location>
</feature>
<evidence type="ECO:0000313" key="2">
    <source>
        <dbReference type="EMBL" id="NEU03639.1"/>
    </source>
</evidence>
<gene>
    <name evidence="2" type="ORF">G3M99_01975</name>
</gene>
<reference evidence="2 3" key="1">
    <citation type="submission" date="2020-02" db="EMBL/GenBank/DDBJ databases">
        <title>Genome assembly of a novel Clostridium senegalense strain.</title>
        <authorList>
            <person name="Gupta T.B."/>
            <person name="Jauregui R."/>
            <person name="Maclean P."/>
            <person name="Nawarathana A."/>
            <person name="Brightwell G."/>
        </authorList>
    </citation>
    <scope>NUCLEOTIDE SEQUENCE [LARGE SCALE GENOMIC DNA]</scope>
    <source>
        <strain evidence="2 3">AGRFS4</strain>
    </source>
</reference>
<sequence length="154" mass="17858">MGTGRIRNIPSRQLQNALGSEEEQLLSSIQAIFVAPIRNVAIDIQFGITIEYFFIILLYWVNKYKNGNFEGLEDLGELEVDAETIEQEDDIYFKSIKFFVNIAYVKNKNDIYPVAYAIILPITWKEFITFFTIGKMTNQLREEEVIEEETETGL</sequence>
<name>A0A6M0GZA2_9CLOT</name>
<keyword evidence="3" id="KW-1185">Reference proteome</keyword>
<organism evidence="2 3">
    <name type="scientific">Clostridium senegalense</name>
    <dbReference type="NCBI Taxonomy" id="1465809"/>
    <lineage>
        <taxon>Bacteria</taxon>
        <taxon>Bacillati</taxon>
        <taxon>Bacillota</taxon>
        <taxon>Clostridia</taxon>
        <taxon>Eubacteriales</taxon>
        <taxon>Clostridiaceae</taxon>
        <taxon>Clostridium</taxon>
    </lineage>
</organism>
<proteinExistence type="predicted"/>
<dbReference type="Proteomes" id="UP000481872">
    <property type="component" value="Unassembled WGS sequence"/>
</dbReference>
<comment type="caution">
    <text evidence="2">The sequence shown here is derived from an EMBL/GenBank/DDBJ whole genome shotgun (WGS) entry which is preliminary data.</text>
</comment>
<dbReference type="AlphaFoldDB" id="A0A6M0GZA2"/>
<keyword evidence="1" id="KW-0472">Membrane</keyword>
<dbReference type="EMBL" id="JAAGPU010000002">
    <property type="protein sequence ID" value="NEU03639.1"/>
    <property type="molecule type" value="Genomic_DNA"/>
</dbReference>
<dbReference type="RefSeq" id="WP_061995420.1">
    <property type="nucleotide sequence ID" value="NZ_JAAGPU010000002.1"/>
</dbReference>